<evidence type="ECO:0000256" key="2">
    <source>
        <dbReference type="ARBA" id="ARBA00009986"/>
    </source>
</evidence>
<dbReference type="OMA" id="WMEPEVA"/>
<evidence type="ECO:0000256" key="4">
    <source>
        <dbReference type="ARBA" id="ARBA00023002"/>
    </source>
</evidence>
<dbReference type="SUPFAM" id="SSF51735">
    <property type="entry name" value="NAD(P)-binding Rossmann-fold domains"/>
    <property type="match status" value="1"/>
</dbReference>
<dbReference type="InterPro" id="IPR019953">
    <property type="entry name" value="OHR"/>
</dbReference>
<dbReference type="EnsemblMetazoa" id="MESCA004335-RA">
    <property type="protein sequence ID" value="MESCA004335-PA"/>
    <property type="gene ID" value="MESCA004335"/>
</dbReference>
<dbReference type="EMBL" id="CAQQ02124906">
    <property type="status" value="NOT_ANNOTATED_CDS"/>
    <property type="molecule type" value="Genomic_DNA"/>
</dbReference>
<dbReference type="AlphaFoldDB" id="T1GLD5"/>
<dbReference type="GO" id="GO:0006979">
    <property type="term" value="P:response to oxidative stress"/>
    <property type="evidence" value="ECO:0007669"/>
    <property type="project" value="InterPro"/>
</dbReference>
<dbReference type="InterPro" id="IPR016162">
    <property type="entry name" value="Ald_DH_N"/>
</dbReference>
<accession>T1GLD5</accession>
<dbReference type="InterPro" id="IPR016163">
    <property type="entry name" value="Ald_DH_C"/>
</dbReference>
<dbReference type="FunFam" id="3.40.50.720:FF:000121">
    <property type="entry name" value="Prostaglandin reductase 2"/>
    <property type="match status" value="1"/>
</dbReference>
<dbReference type="GO" id="GO:0005737">
    <property type="term" value="C:cytoplasm"/>
    <property type="evidence" value="ECO:0007669"/>
    <property type="project" value="TreeGrafter"/>
</dbReference>
<dbReference type="Gene3D" id="3.40.605.10">
    <property type="entry name" value="Aldehyde Dehydrogenase, Chain A, domain 1"/>
    <property type="match status" value="1"/>
</dbReference>
<name>T1GLD5_MEGSC</name>
<dbReference type="Gene3D" id="3.40.50.720">
    <property type="entry name" value="NAD(P)-binding Rossmann-like Domain"/>
    <property type="match status" value="1"/>
</dbReference>
<evidence type="ECO:0000256" key="1">
    <source>
        <dbReference type="ARBA" id="ARBA00007378"/>
    </source>
</evidence>
<dbReference type="Pfam" id="PF00171">
    <property type="entry name" value="Aldedh"/>
    <property type="match status" value="2"/>
</dbReference>
<dbReference type="HOGENOM" id="CLU_342336_0_0_1"/>
<dbReference type="Pfam" id="PF02566">
    <property type="entry name" value="OsmC"/>
    <property type="match status" value="1"/>
</dbReference>
<organism evidence="6 7">
    <name type="scientific">Megaselia scalaris</name>
    <name type="common">Humpbacked fly</name>
    <name type="synonym">Phora scalaris</name>
    <dbReference type="NCBI Taxonomy" id="36166"/>
    <lineage>
        <taxon>Eukaryota</taxon>
        <taxon>Metazoa</taxon>
        <taxon>Ecdysozoa</taxon>
        <taxon>Arthropoda</taxon>
        <taxon>Hexapoda</taxon>
        <taxon>Insecta</taxon>
        <taxon>Pterygota</taxon>
        <taxon>Neoptera</taxon>
        <taxon>Endopterygota</taxon>
        <taxon>Diptera</taxon>
        <taxon>Brachycera</taxon>
        <taxon>Muscomorpha</taxon>
        <taxon>Platypezoidea</taxon>
        <taxon>Phoridae</taxon>
        <taxon>Megaseliini</taxon>
        <taxon>Megaselia</taxon>
    </lineage>
</organism>
<evidence type="ECO:0000259" key="5">
    <source>
        <dbReference type="SMART" id="SM00829"/>
    </source>
</evidence>
<keyword evidence="7" id="KW-1185">Reference proteome</keyword>
<dbReference type="GO" id="GO:0004029">
    <property type="term" value="F:aldehyde dehydrogenase (NAD+) activity"/>
    <property type="evidence" value="ECO:0007669"/>
    <property type="project" value="TreeGrafter"/>
</dbReference>
<reference evidence="7" key="1">
    <citation type="submission" date="2013-02" db="EMBL/GenBank/DDBJ databases">
        <authorList>
            <person name="Hughes D."/>
        </authorList>
    </citation>
    <scope>NUCLEOTIDE SEQUENCE</scope>
    <source>
        <strain>Durham</strain>
        <strain evidence="7">NC isolate 2 -- Noor lab</strain>
    </source>
</reference>
<dbReference type="STRING" id="36166.T1GLD5"/>
<dbReference type="InterPro" id="IPR015590">
    <property type="entry name" value="Aldehyde_DH_dom"/>
</dbReference>
<dbReference type="InterPro" id="IPR003718">
    <property type="entry name" value="OsmC/Ohr_fam"/>
</dbReference>
<evidence type="ECO:0000256" key="3">
    <source>
        <dbReference type="ARBA" id="ARBA00011981"/>
    </source>
</evidence>
<comment type="similarity">
    <text evidence="2">Belongs to the aldehyde dehydrogenase family.</text>
</comment>
<dbReference type="CDD" id="cd05288">
    <property type="entry name" value="PGDH"/>
    <property type="match status" value="1"/>
</dbReference>
<dbReference type="SMART" id="SM00829">
    <property type="entry name" value="PKS_ER"/>
    <property type="match status" value="1"/>
</dbReference>
<dbReference type="Gene3D" id="3.30.300.20">
    <property type="match status" value="1"/>
</dbReference>
<comment type="similarity">
    <text evidence="1">Belongs to the OsmC/Ohr family.</text>
</comment>
<dbReference type="EC" id="1.3.1.48" evidence="3"/>
<dbReference type="InterPro" id="IPR036102">
    <property type="entry name" value="OsmC/Ohrsf"/>
</dbReference>
<keyword evidence="4" id="KW-0560">Oxidoreductase</keyword>
<dbReference type="InterPro" id="IPR012394">
    <property type="entry name" value="Aldehyde_DH_NAD(P)"/>
</dbReference>
<dbReference type="PANTHER" id="PTHR43570:SF16">
    <property type="entry name" value="ALDEHYDE DEHYDROGENASE TYPE III, ISOFORM Q"/>
    <property type="match status" value="1"/>
</dbReference>
<protein>
    <recommendedName>
        <fullName evidence="3">15-oxoprostaglandin 13-reductase</fullName>
        <ecNumber evidence="3">1.3.1.48</ecNumber>
    </recommendedName>
</protein>
<reference evidence="6" key="2">
    <citation type="submission" date="2015-06" db="UniProtKB">
        <authorList>
            <consortium name="EnsemblMetazoa"/>
        </authorList>
    </citation>
    <scope>IDENTIFICATION</scope>
</reference>
<dbReference type="InterPro" id="IPR016161">
    <property type="entry name" value="Ald_DH/histidinol_DH"/>
</dbReference>
<dbReference type="Pfam" id="PF00107">
    <property type="entry name" value="ADH_zinc_N"/>
    <property type="match status" value="1"/>
</dbReference>
<dbReference type="Proteomes" id="UP000015102">
    <property type="component" value="Unassembled WGS sequence"/>
</dbReference>
<dbReference type="SUPFAM" id="SSF82784">
    <property type="entry name" value="OsmC-like"/>
    <property type="match status" value="1"/>
</dbReference>
<dbReference type="GO" id="GO:0006081">
    <property type="term" value="P:aldehyde metabolic process"/>
    <property type="evidence" value="ECO:0007669"/>
    <property type="project" value="InterPro"/>
</dbReference>
<dbReference type="EMBL" id="CAQQ02124907">
    <property type="status" value="NOT_ANNOTATED_CDS"/>
    <property type="molecule type" value="Genomic_DNA"/>
</dbReference>
<dbReference type="EMBL" id="CAQQ02124908">
    <property type="status" value="NOT_ANNOTATED_CDS"/>
    <property type="molecule type" value="Genomic_DNA"/>
</dbReference>
<feature type="domain" description="Enoyl reductase (ER)" evidence="5">
    <location>
        <begin position="200"/>
        <end position="470"/>
    </location>
</feature>
<dbReference type="InterPro" id="IPR036291">
    <property type="entry name" value="NAD(P)-bd_dom_sf"/>
</dbReference>
<dbReference type="Gene3D" id="3.40.309.10">
    <property type="entry name" value="Aldehyde Dehydrogenase, Chain A, domain 2"/>
    <property type="match status" value="2"/>
</dbReference>
<sequence>MAPTLVLNPTDEMSVMQEEIFGPILPIKTCRTTQEAVDYINAHPRPLAAYYFGNRPEQQKWFGEQTTSGALVINDVMTHASVESVPFGGIGASGIGAYHGIYGFRRFSHAKAVVVQSASALDDGTLGFDLAMPGSGKPGANPEQLFALGYAACFDNALTMVAKQLKLAVTSSKTSVEVGMGQTAEGGYALDIDLYVEVGGLNEAEAHKLIEATHKVCPYSNATRGNVDVGDRVSHFLGWRDVATLKAEDALPLPDIDLKDEYFLDVLGTIGMTAYFGLFAVAEARPGDVVFVSAAAGAVGSLVVQIAKLRGMTIIGSAGGTEKCDFVRSLGADHVIDYKSPGPFQEKLRKAAPDGLDVYFDNVGGEQLDAAMGVAKWNSRFAICGMISMYNSDTPIGFSNLSYIISKRLQVRGFINTDFMARRGECLAQMGYWVSKGMIKSRYTIFDSLEKGPEAFFSLFSGGNTGKALVRLGSDFKTSWFERAMEFHGVLGAIEHTRAELADWMEPEVAPLPKRMQENDFKGFIYREPYGVCLVIAPFNAPVVLTLEPVLAALSAGNTALIKPAESTVHMTALFERLISQYFEPESLVVVTGGRDVMTELLALPFNFIFFTGSTEVGKIVMRAAAENLTPVLLELGGQNPVVVDETANLEDAALKIVWGTMAFGGQWCVSPGYVYVHENVADQFVAECKKAITTLYGNNPKESADLSRLISSRDVDRLARMLEGAAVVSGGHFDRDERYFEPTLVYPAQWSAPIMQSEIFGPILPILPYTNFNEVMETIKQKPRSLAAYIFSKNEARIEKFMHGFSFGGGSGLPAWDAIMASGALIH</sequence>
<dbReference type="PANTHER" id="PTHR43570">
    <property type="entry name" value="ALDEHYDE DEHYDROGENASE"/>
    <property type="match status" value="1"/>
</dbReference>
<proteinExistence type="inferred from homology"/>
<dbReference type="InterPro" id="IPR020843">
    <property type="entry name" value="ER"/>
</dbReference>
<evidence type="ECO:0000313" key="7">
    <source>
        <dbReference type="Proteomes" id="UP000015102"/>
    </source>
</evidence>
<dbReference type="InterPro" id="IPR015946">
    <property type="entry name" value="KH_dom-like_a/b"/>
</dbReference>
<dbReference type="InterPro" id="IPR013149">
    <property type="entry name" value="ADH-like_C"/>
</dbReference>
<dbReference type="NCBIfam" id="TIGR03561">
    <property type="entry name" value="organ_hyd_perox"/>
    <property type="match status" value="1"/>
</dbReference>
<dbReference type="GO" id="GO:0047522">
    <property type="term" value="F:15-oxoprostaglandin 13-reductase [NAD(P)+] activity"/>
    <property type="evidence" value="ECO:0007669"/>
    <property type="project" value="UniProtKB-EC"/>
</dbReference>
<evidence type="ECO:0000313" key="6">
    <source>
        <dbReference type="EnsemblMetazoa" id="MESCA004335-PA"/>
    </source>
</evidence>
<dbReference type="SUPFAM" id="SSF53720">
    <property type="entry name" value="ALDH-like"/>
    <property type="match status" value="2"/>
</dbReference>